<organism evidence="1 2">
    <name type="scientific">Bacillus thermotolerans</name>
    <name type="common">Quasibacillus thermotolerans</name>
    <dbReference type="NCBI Taxonomy" id="1221996"/>
    <lineage>
        <taxon>Bacteria</taxon>
        <taxon>Bacillati</taxon>
        <taxon>Bacillota</taxon>
        <taxon>Bacilli</taxon>
        <taxon>Bacillales</taxon>
        <taxon>Bacillaceae</taxon>
        <taxon>Bacillus</taxon>
    </lineage>
</organism>
<evidence type="ECO:0000313" key="1">
    <source>
        <dbReference type="EMBL" id="KKB33497.1"/>
    </source>
</evidence>
<dbReference type="RefSeq" id="WP_046133282.1">
    <property type="nucleotide sequence ID" value="NZ_JWIR02000109.1"/>
</dbReference>
<accession>A0A0F5HKX9</accession>
<sequence length="60" mass="7312">MIRINLFGVDYEEKKRCYVNNHLSLINEYKEKIPLLQNIPNVLLVSEMFTEENHTEFYDY</sequence>
<dbReference type="EMBL" id="JWIR02000109">
    <property type="protein sequence ID" value="KKB33497.1"/>
    <property type="molecule type" value="Genomic_DNA"/>
</dbReference>
<comment type="caution">
    <text evidence="1">The sequence shown here is derived from an EMBL/GenBank/DDBJ whole genome shotgun (WGS) entry which is preliminary data.</text>
</comment>
<name>A0A0F5HKX9_BACTR</name>
<dbReference type="Proteomes" id="UP000031563">
    <property type="component" value="Unassembled WGS sequence"/>
</dbReference>
<gene>
    <name evidence="1" type="ORF">QY95_00052</name>
</gene>
<protein>
    <submittedName>
        <fullName evidence="1">Uncharacterized protein</fullName>
    </submittedName>
</protein>
<reference evidence="1" key="1">
    <citation type="submission" date="2015-02" db="EMBL/GenBank/DDBJ databases">
        <title>Genome Assembly of Bacillaceae bacterium MTCC 8252.</title>
        <authorList>
            <person name="Verma A."/>
            <person name="Khatri I."/>
            <person name="Mual P."/>
            <person name="Subramanian S."/>
            <person name="Krishnamurthi S."/>
        </authorList>
    </citation>
    <scope>NUCLEOTIDE SEQUENCE [LARGE SCALE GENOMIC DNA]</scope>
    <source>
        <strain evidence="1">MTCC 8252</strain>
    </source>
</reference>
<evidence type="ECO:0000313" key="2">
    <source>
        <dbReference type="Proteomes" id="UP000031563"/>
    </source>
</evidence>
<dbReference type="AlphaFoldDB" id="A0A0F5HKX9"/>
<keyword evidence="2" id="KW-1185">Reference proteome</keyword>
<proteinExistence type="predicted"/>